<dbReference type="OrthoDB" id="5428055at2759"/>
<accession>A0A6A6EUD5</accession>
<evidence type="ECO:0000313" key="2">
    <source>
        <dbReference type="Proteomes" id="UP000800200"/>
    </source>
</evidence>
<gene>
    <name evidence="1" type="ORF">K469DRAFT_774218</name>
</gene>
<dbReference type="AlphaFoldDB" id="A0A6A6EUD5"/>
<evidence type="ECO:0000313" key="1">
    <source>
        <dbReference type="EMBL" id="KAF2194612.1"/>
    </source>
</evidence>
<name>A0A6A6EUD5_9PEZI</name>
<reference evidence="1" key="1">
    <citation type="journal article" date="2020" name="Stud. Mycol.">
        <title>101 Dothideomycetes genomes: a test case for predicting lifestyles and emergence of pathogens.</title>
        <authorList>
            <person name="Haridas S."/>
            <person name="Albert R."/>
            <person name="Binder M."/>
            <person name="Bloem J."/>
            <person name="Labutti K."/>
            <person name="Salamov A."/>
            <person name="Andreopoulos B."/>
            <person name="Baker S."/>
            <person name="Barry K."/>
            <person name="Bills G."/>
            <person name="Bluhm B."/>
            <person name="Cannon C."/>
            <person name="Castanera R."/>
            <person name="Culley D."/>
            <person name="Daum C."/>
            <person name="Ezra D."/>
            <person name="Gonzalez J."/>
            <person name="Henrissat B."/>
            <person name="Kuo A."/>
            <person name="Liang C."/>
            <person name="Lipzen A."/>
            <person name="Lutzoni F."/>
            <person name="Magnuson J."/>
            <person name="Mondo S."/>
            <person name="Nolan M."/>
            <person name="Ohm R."/>
            <person name="Pangilinan J."/>
            <person name="Park H.-J."/>
            <person name="Ramirez L."/>
            <person name="Alfaro M."/>
            <person name="Sun H."/>
            <person name="Tritt A."/>
            <person name="Yoshinaga Y."/>
            <person name="Zwiers L.-H."/>
            <person name="Turgeon B."/>
            <person name="Goodwin S."/>
            <person name="Spatafora J."/>
            <person name="Crous P."/>
            <person name="Grigoriev I."/>
        </authorList>
    </citation>
    <scope>NUCLEOTIDE SEQUENCE</scope>
    <source>
        <strain evidence="1">CBS 207.26</strain>
    </source>
</reference>
<organism evidence="1 2">
    <name type="scientific">Zopfia rhizophila CBS 207.26</name>
    <dbReference type="NCBI Taxonomy" id="1314779"/>
    <lineage>
        <taxon>Eukaryota</taxon>
        <taxon>Fungi</taxon>
        <taxon>Dikarya</taxon>
        <taxon>Ascomycota</taxon>
        <taxon>Pezizomycotina</taxon>
        <taxon>Dothideomycetes</taxon>
        <taxon>Dothideomycetes incertae sedis</taxon>
        <taxon>Zopfiaceae</taxon>
        <taxon>Zopfia</taxon>
    </lineage>
</organism>
<dbReference type="Proteomes" id="UP000800200">
    <property type="component" value="Unassembled WGS sequence"/>
</dbReference>
<evidence type="ECO:0008006" key="3">
    <source>
        <dbReference type="Google" id="ProtNLM"/>
    </source>
</evidence>
<proteinExistence type="predicted"/>
<keyword evidence="2" id="KW-1185">Reference proteome</keyword>
<sequence length="213" mass="24358">MRRLEKRVGILWLMVKPQAWRAEVKPNAPALESRVFFSTTEYAQVPDTAADLFVPLVQQLETQWDHNLEVASRRLAAKRTELLRSKGNNQSVIQDLLSDAELLDLLSRSLQEQVAELRKFVDIYLSGLWSILHEKGSKKAKEEGQSLMVKRKSLNEGCSERLGTLVELSQNLIQLEFNLTSIAEAQKSTSINRSMKRLSWITFVFLPLMFISV</sequence>
<protein>
    <recommendedName>
        <fullName evidence="3">t-SNARE coiled-coil homology domain-containing protein</fullName>
    </recommendedName>
</protein>
<dbReference type="EMBL" id="ML994611">
    <property type="protein sequence ID" value="KAF2194612.1"/>
    <property type="molecule type" value="Genomic_DNA"/>
</dbReference>